<gene>
    <name evidence="6" type="ORF">NCTC11391_00759</name>
</gene>
<evidence type="ECO:0000256" key="3">
    <source>
        <dbReference type="ARBA" id="ARBA00022989"/>
    </source>
</evidence>
<sequence>MVSLIILLLLAWNFYLGYSRGLFLQAFYLFGSLVAIVVAGLFKAGLAQALNLWVPYANPTQGGKMAFFTTENVFGLNRLYYAGVAFLIIYLAVYLVFRFLGVFAHAFEVSRLEELAYQRTIAGGLAVLITAFGLALFFTLLATVPMTGLQNFLADNWLVKCLIMIFPKFLFE</sequence>
<dbReference type="PANTHER" id="PTHR37306:SF1">
    <property type="entry name" value="COLICIN V PRODUCTION PROTEIN"/>
    <property type="match status" value="1"/>
</dbReference>
<proteinExistence type="predicted"/>
<feature type="transmembrane region" description="Helical" evidence="5">
    <location>
        <begin position="23"/>
        <end position="42"/>
    </location>
</feature>
<organism evidence="6 7">
    <name type="scientific">Streptococcus downei MFe28</name>
    <dbReference type="NCBI Taxonomy" id="764290"/>
    <lineage>
        <taxon>Bacteria</taxon>
        <taxon>Bacillati</taxon>
        <taxon>Bacillota</taxon>
        <taxon>Bacilli</taxon>
        <taxon>Lactobacillales</taxon>
        <taxon>Streptococcaceae</taxon>
        <taxon>Streptococcus</taxon>
    </lineage>
</organism>
<evidence type="ECO:0000313" key="7">
    <source>
        <dbReference type="Proteomes" id="UP000254082"/>
    </source>
</evidence>
<dbReference type="GO" id="GO:0016020">
    <property type="term" value="C:membrane"/>
    <property type="evidence" value="ECO:0007669"/>
    <property type="project" value="UniProtKB-SubCell"/>
</dbReference>
<keyword evidence="3 5" id="KW-1133">Transmembrane helix</keyword>
<dbReference type="RefSeq" id="WP_003000928.1">
    <property type="nucleotide sequence ID" value="NZ_UHFA01000002.1"/>
</dbReference>
<keyword evidence="4 5" id="KW-0472">Membrane</keyword>
<keyword evidence="2 5" id="KW-0812">Transmembrane</keyword>
<evidence type="ECO:0000256" key="5">
    <source>
        <dbReference type="SAM" id="Phobius"/>
    </source>
</evidence>
<dbReference type="Pfam" id="PF02674">
    <property type="entry name" value="Colicin_V"/>
    <property type="match status" value="1"/>
</dbReference>
<evidence type="ECO:0000256" key="2">
    <source>
        <dbReference type="ARBA" id="ARBA00022692"/>
    </source>
</evidence>
<dbReference type="Proteomes" id="UP000254082">
    <property type="component" value="Unassembled WGS sequence"/>
</dbReference>
<protein>
    <submittedName>
        <fullName evidence="6">CvpA family protein</fullName>
    </submittedName>
</protein>
<reference evidence="6 7" key="1">
    <citation type="submission" date="2018-06" db="EMBL/GenBank/DDBJ databases">
        <authorList>
            <consortium name="Pathogen Informatics"/>
            <person name="Doyle S."/>
        </authorList>
    </citation>
    <scope>NUCLEOTIDE SEQUENCE [LARGE SCALE GENOMIC DNA]</scope>
    <source>
        <strain evidence="7">NCTC 11391</strain>
    </source>
</reference>
<comment type="subcellular location">
    <subcellularLocation>
        <location evidence="1">Membrane</location>
        <topology evidence="1">Multi-pass membrane protein</topology>
    </subcellularLocation>
</comment>
<dbReference type="InterPro" id="IPR003825">
    <property type="entry name" value="Colicin-V_CvpA"/>
</dbReference>
<evidence type="ECO:0000256" key="4">
    <source>
        <dbReference type="ARBA" id="ARBA00023136"/>
    </source>
</evidence>
<dbReference type="EMBL" id="UHFA01000002">
    <property type="protein sequence ID" value="SUN35721.1"/>
    <property type="molecule type" value="Genomic_DNA"/>
</dbReference>
<dbReference type="GO" id="GO:0009403">
    <property type="term" value="P:toxin biosynthetic process"/>
    <property type="evidence" value="ECO:0007669"/>
    <property type="project" value="InterPro"/>
</dbReference>
<dbReference type="AlphaFoldDB" id="A0A380JCH6"/>
<evidence type="ECO:0000313" key="6">
    <source>
        <dbReference type="EMBL" id="SUN35721.1"/>
    </source>
</evidence>
<keyword evidence="7" id="KW-1185">Reference proteome</keyword>
<feature type="transmembrane region" description="Helical" evidence="5">
    <location>
        <begin position="120"/>
        <end position="141"/>
    </location>
</feature>
<evidence type="ECO:0000256" key="1">
    <source>
        <dbReference type="ARBA" id="ARBA00004141"/>
    </source>
</evidence>
<dbReference type="OrthoDB" id="1809613at2"/>
<name>A0A380JCH6_STRDO</name>
<accession>A0A380JCH6</accession>
<feature type="transmembrane region" description="Helical" evidence="5">
    <location>
        <begin position="79"/>
        <end position="100"/>
    </location>
</feature>
<dbReference type="PANTHER" id="PTHR37306">
    <property type="entry name" value="COLICIN V PRODUCTION PROTEIN"/>
    <property type="match status" value="1"/>
</dbReference>